<sequence length="171" mass="19948">MKSSEMNHQIIFGENSMWCLDIYKRCSVIEESLKRQFEEMLGIDIFEFNKPFEAAYEKMLFAVVCELGGHKGHYNTLHQTDIVYQYAYQEMKPSIFIAHIQDIIQSNDQTGQTKDSITVLQAAHSLNDGITRIKKFMITFLTEVSGNEYLVPFKRFDSILEEITVFIKNRI</sequence>
<evidence type="ECO:0000313" key="1">
    <source>
        <dbReference type="EMBL" id="KZD66766.1"/>
    </source>
</evidence>
<gene>
    <name evidence="1" type="ORF">B4088_1977</name>
</gene>
<dbReference type="PATRIC" id="fig|1396.535.peg.2971"/>
<comment type="caution">
    <text evidence="1">The sequence shown here is derived from an EMBL/GenBank/DDBJ whole genome shotgun (WGS) entry which is preliminary data.</text>
</comment>
<dbReference type="Proteomes" id="UP000076482">
    <property type="component" value="Unassembled WGS sequence"/>
</dbReference>
<protein>
    <submittedName>
        <fullName evidence="1">Uncharacterized protein</fullName>
    </submittedName>
</protein>
<dbReference type="RefSeq" id="WP_063260749.1">
    <property type="nucleotide sequence ID" value="NZ_LJKE01000041.1"/>
</dbReference>
<proteinExistence type="predicted"/>
<evidence type="ECO:0000313" key="2">
    <source>
        <dbReference type="Proteomes" id="UP000076482"/>
    </source>
</evidence>
<name>A0A164PBW6_BACCE</name>
<accession>A0A164PBW6</accession>
<dbReference type="AlphaFoldDB" id="A0A164PBW6"/>
<dbReference type="EMBL" id="LJKE01000041">
    <property type="protein sequence ID" value="KZD66766.1"/>
    <property type="molecule type" value="Genomic_DNA"/>
</dbReference>
<reference evidence="1 2" key="1">
    <citation type="submission" date="2015-09" db="EMBL/GenBank/DDBJ databases">
        <title>Bacillus cereus food isolates.</title>
        <authorList>
            <person name="Boekhorst J."/>
        </authorList>
    </citation>
    <scope>NUCLEOTIDE SEQUENCE [LARGE SCALE GENOMIC DNA]</scope>
    <source>
        <strain evidence="1 2">B4088</strain>
    </source>
</reference>
<organism evidence="1 2">
    <name type="scientific">Bacillus cereus</name>
    <dbReference type="NCBI Taxonomy" id="1396"/>
    <lineage>
        <taxon>Bacteria</taxon>
        <taxon>Bacillati</taxon>
        <taxon>Bacillota</taxon>
        <taxon>Bacilli</taxon>
        <taxon>Bacillales</taxon>
        <taxon>Bacillaceae</taxon>
        <taxon>Bacillus</taxon>
        <taxon>Bacillus cereus group</taxon>
    </lineage>
</organism>